<dbReference type="InterPro" id="IPR036641">
    <property type="entry name" value="HPT_dom_sf"/>
</dbReference>
<dbReference type="InterPro" id="IPR003661">
    <property type="entry name" value="HisK_dim/P_dom"/>
</dbReference>
<dbReference type="CDD" id="cd16922">
    <property type="entry name" value="HATPase_EvgS-ArcB-TorS-like"/>
    <property type="match status" value="1"/>
</dbReference>
<dbReference type="FunFam" id="1.10.287.130:FF:000002">
    <property type="entry name" value="Two-component osmosensing histidine kinase"/>
    <property type="match status" value="1"/>
</dbReference>
<evidence type="ECO:0000256" key="4">
    <source>
        <dbReference type="ARBA" id="ARBA00022475"/>
    </source>
</evidence>
<dbReference type="Pfam" id="PF02518">
    <property type="entry name" value="HATPase_c"/>
    <property type="match status" value="1"/>
</dbReference>
<dbReference type="Gene3D" id="3.30.450.20">
    <property type="entry name" value="PAS domain"/>
    <property type="match status" value="1"/>
</dbReference>
<dbReference type="InterPro" id="IPR011006">
    <property type="entry name" value="CheY-like_superfamily"/>
</dbReference>
<keyword evidence="23" id="KW-1185">Reference proteome</keyword>
<dbReference type="Gene3D" id="1.20.120.160">
    <property type="entry name" value="HPT domain"/>
    <property type="match status" value="1"/>
</dbReference>
<dbReference type="InterPro" id="IPR008207">
    <property type="entry name" value="Sig_transdc_His_kin_Hpt_dom"/>
</dbReference>
<dbReference type="PROSITE" id="PS50109">
    <property type="entry name" value="HIS_KIN"/>
    <property type="match status" value="1"/>
</dbReference>
<dbReference type="PANTHER" id="PTHR45339">
    <property type="entry name" value="HYBRID SIGNAL TRANSDUCTION HISTIDINE KINASE J"/>
    <property type="match status" value="1"/>
</dbReference>
<evidence type="ECO:0000256" key="5">
    <source>
        <dbReference type="ARBA" id="ARBA00022553"/>
    </source>
</evidence>
<evidence type="ECO:0000259" key="18">
    <source>
        <dbReference type="PROSITE" id="PS50109"/>
    </source>
</evidence>
<dbReference type="SMART" id="SM00448">
    <property type="entry name" value="REC"/>
    <property type="match status" value="2"/>
</dbReference>
<dbReference type="EMBL" id="RJJE01000017">
    <property type="protein sequence ID" value="RNI28047.1"/>
    <property type="molecule type" value="Genomic_DNA"/>
</dbReference>
<evidence type="ECO:0000259" key="21">
    <source>
        <dbReference type="PROSITE" id="PS50894"/>
    </source>
</evidence>
<evidence type="ECO:0000256" key="7">
    <source>
        <dbReference type="ARBA" id="ARBA00022692"/>
    </source>
</evidence>
<feature type="modified residue" description="4-aspartylphosphate" evidence="17">
    <location>
        <position position="583"/>
    </location>
</feature>
<comment type="caution">
    <text evidence="22">The sequence shown here is derived from an EMBL/GenBank/DDBJ whole genome shotgun (WGS) entry which is preliminary data.</text>
</comment>
<comment type="subunit">
    <text evidence="14">At low DSF concentrations, interacts with RpfF.</text>
</comment>
<evidence type="ECO:0000256" key="1">
    <source>
        <dbReference type="ARBA" id="ARBA00000085"/>
    </source>
</evidence>
<evidence type="ECO:0000256" key="12">
    <source>
        <dbReference type="ARBA" id="ARBA00023012"/>
    </source>
</evidence>
<keyword evidence="8" id="KW-0547">Nucleotide-binding</keyword>
<keyword evidence="12" id="KW-0902">Two-component regulatory system</keyword>
<dbReference type="InterPro" id="IPR036890">
    <property type="entry name" value="HATPase_C_sf"/>
</dbReference>
<dbReference type="CDD" id="cd00130">
    <property type="entry name" value="PAS"/>
    <property type="match status" value="1"/>
</dbReference>
<evidence type="ECO:0000256" key="9">
    <source>
        <dbReference type="ARBA" id="ARBA00022777"/>
    </source>
</evidence>
<dbReference type="SUPFAM" id="SSF47226">
    <property type="entry name" value="Histidine-containing phosphotransfer domain, HPT domain"/>
    <property type="match status" value="1"/>
</dbReference>
<dbReference type="SUPFAM" id="SSF47384">
    <property type="entry name" value="Homodimeric domain of signal transducing histidine kinase"/>
    <property type="match status" value="1"/>
</dbReference>
<dbReference type="PROSITE" id="PS50894">
    <property type="entry name" value="HPT"/>
    <property type="match status" value="1"/>
</dbReference>
<dbReference type="PRINTS" id="PR00344">
    <property type="entry name" value="BCTRLSENSOR"/>
</dbReference>
<feature type="domain" description="Histidine kinase" evidence="18">
    <location>
        <begin position="287"/>
        <end position="508"/>
    </location>
</feature>
<evidence type="ECO:0000256" key="16">
    <source>
        <dbReference type="PROSITE-ProRule" id="PRU00110"/>
    </source>
</evidence>
<keyword evidence="7" id="KW-0812">Transmembrane</keyword>
<dbReference type="Gene3D" id="3.30.565.10">
    <property type="entry name" value="Histidine kinase-like ATPase, C-terminal domain"/>
    <property type="match status" value="1"/>
</dbReference>
<dbReference type="InterPro" id="IPR003594">
    <property type="entry name" value="HATPase_dom"/>
</dbReference>
<evidence type="ECO:0000256" key="8">
    <source>
        <dbReference type="ARBA" id="ARBA00022741"/>
    </source>
</evidence>
<dbReference type="InterPro" id="IPR000014">
    <property type="entry name" value="PAS"/>
</dbReference>
<dbReference type="Pfam" id="PF00512">
    <property type="entry name" value="HisKA"/>
    <property type="match status" value="1"/>
</dbReference>
<dbReference type="GO" id="GO:0000155">
    <property type="term" value="F:phosphorelay sensor kinase activity"/>
    <property type="evidence" value="ECO:0007669"/>
    <property type="project" value="InterPro"/>
</dbReference>
<dbReference type="InterPro" id="IPR035965">
    <property type="entry name" value="PAS-like_dom_sf"/>
</dbReference>
<keyword evidence="11" id="KW-1133">Transmembrane helix</keyword>
<feature type="modified residue" description="4-aspartylphosphate" evidence="17">
    <location>
        <position position="67"/>
    </location>
</feature>
<keyword evidence="4" id="KW-1003">Cell membrane</keyword>
<evidence type="ECO:0000259" key="19">
    <source>
        <dbReference type="PROSITE" id="PS50110"/>
    </source>
</evidence>
<evidence type="ECO:0000256" key="10">
    <source>
        <dbReference type="ARBA" id="ARBA00022840"/>
    </source>
</evidence>
<evidence type="ECO:0000256" key="3">
    <source>
        <dbReference type="ARBA" id="ARBA00012438"/>
    </source>
</evidence>
<evidence type="ECO:0000256" key="2">
    <source>
        <dbReference type="ARBA" id="ARBA00004651"/>
    </source>
</evidence>
<feature type="domain" description="Response regulatory" evidence="19">
    <location>
        <begin position="16"/>
        <end position="132"/>
    </location>
</feature>
<dbReference type="GO" id="GO:0005886">
    <property type="term" value="C:plasma membrane"/>
    <property type="evidence" value="ECO:0007669"/>
    <property type="project" value="UniProtKB-SubCell"/>
</dbReference>
<dbReference type="PROSITE" id="PS50110">
    <property type="entry name" value="RESPONSE_REGULATORY"/>
    <property type="match status" value="2"/>
</dbReference>
<dbReference type="AlphaFoldDB" id="A0A3M9MS69"/>
<dbReference type="RefSeq" id="WP_123134514.1">
    <property type="nucleotide sequence ID" value="NZ_RJJE01000017.1"/>
</dbReference>
<dbReference type="Pfam" id="PF01627">
    <property type="entry name" value="Hpt"/>
    <property type="match status" value="1"/>
</dbReference>
<reference evidence="22 23" key="1">
    <citation type="submission" date="2018-11" db="EMBL/GenBank/DDBJ databases">
        <title>Rufibacter latericius sp. nov., isolated from water in Baiyang Lake.</title>
        <authorList>
            <person name="Yang Y."/>
        </authorList>
    </citation>
    <scope>NUCLEOTIDE SEQUENCE [LARGE SCALE GENOMIC DNA]</scope>
    <source>
        <strain evidence="22 23">MCC P1</strain>
    </source>
</reference>
<organism evidence="22 23">
    <name type="scientific">Rufibacter immobilis</name>
    <dbReference type="NCBI Taxonomy" id="1348778"/>
    <lineage>
        <taxon>Bacteria</taxon>
        <taxon>Pseudomonadati</taxon>
        <taxon>Bacteroidota</taxon>
        <taxon>Cytophagia</taxon>
        <taxon>Cytophagales</taxon>
        <taxon>Hymenobacteraceae</taxon>
        <taxon>Rufibacter</taxon>
    </lineage>
</organism>
<dbReference type="Pfam" id="PF00072">
    <property type="entry name" value="Response_reg"/>
    <property type="match status" value="2"/>
</dbReference>
<evidence type="ECO:0000259" key="20">
    <source>
        <dbReference type="PROSITE" id="PS50113"/>
    </source>
</evidence>
<accession>A0A3M9MS69</accession>
<keyword evidence="10" id="KW-0067">ATP-binding</keyword>
<dbReference type="CDD" id="cd17546">
    <property type="entry name" value="REC_hyHK_CKI1_RcsC-like"/>
    <property type="match status" value="1"/>
</dbReference>
<dbReference type="CDD" id="cd00082">
    <property type="entry name" value="HisKA"/>
    <property type="match status" value="1"/>
</dbReference>
<gene>
    <name evidence="22" type="ORF">EFA69_18370</name>
</gene>
<dbReference type="SUPFAM" id="SSF52172">
    <property type="entry name" value="CheY-like"/>
    <property type="match status" value="2"/>
</dbReference>
<dbReference type="InterPro" id="IPR004358">
    <property type="entry name" value="Sig_transdc_His_kin-like_C"/>
</dbReference>
<comment type="subcellular location">
    <subcellularLocation>
        <location evidence="2">Cell membrane</location>
        <topology evidence="2">Multi-pass membrane protein</topology>
    </subcellularLocation>
</comment>
<evidence type="ECO:0000313" key="23">
    <source>
        <dbReference type="Proteomes" id="UP000271010"/>
    </source>
</evidence>
<dbReference type="Gene3D" id="3.40.50.2300">
    <property type="match status" value="2"/>
</dbReference>
<evidence type="ECO:0000256" key="11">
    <source>
        <dbReference type="ARBA" id="ARBA00022989"/>
    </source>
</evidence>
<comment type="catalytic activity">
    <reaction evidence="1">
        <text>ATP + protein L-histidine = ADP + protein N-phospho-L-histidine.</text>
        <dbReference type="EC" id="2.7.13.3"/>
    </reaction>
</comment>
<name>A0A3M9MS69_9BACT</name>
<dbReference type="FunFam" id="3.30.565.10:FF:000010">
    <property type="entry name" value="Sensor histidine kinase RcsC"/>
    <property type="match status" value="1"/>
</dbReference>
<keyword evidence="6" id="KW-0808">Transferase</keyword>
<evidence type="ECO:0000256" key="15">
    <source>
        <dbReference type="ARBA" id="ARBA00068150"/>
    </source>
</evidence>
<feature type="modified residue" description="Phosphohistidine" evidence="16">
    <location>
        <position position="723"/>
    </location>
</feature>
<dbReference type="Proteomes" id="UP000271010">
    <property type="component" value="Unassembled WGS sequence"/>
</dbReference>
<feature type="domain" description="HPt" evidence="21">
    <location>
        <begin position="684"/>
        <end position="782"/>
    </location>
</feature>
<evidence type="ECO:0000256" key="6">
    <source>
        <dbReference type="ARBA" id="ARBA00022679"/>
    </source>
</evidence>
<keyword evidence="13" id="KW-0472">Membrane</keyword>
<dbReference type="InterPro" id="IPR005467">
    <property type="entry name" value="His_kinase_dom"/>
</dbReference>
<evidence type="ECO:0000256" key="14">
    <source>
        <dbReference type="ARBA" id="ARBA00064003"/>
    </source>
</evidence>
<feature type="domain" description="Response regulatory" evidence="19">
    <location>
        <begin position="534"/>
        <end position="651"/>
    </location>
</feature>
<evidence type="ECO:0000256" key="17">
    <source>
        <dbReference type="PROSITE-ProRule" id="PRU00169"/>
    </source>
</evidence>
<proteinExistence type="predicted"/>
<dbReference type="SMART" id="SM00387">
    <property type="entry name" value="HATPase_c"/>
    <property type="match status" value="1"/>
</dbReference>
<evidence type="ECO:0000256" key="13">
    <source>
        <dbReference type="ARBA" id="ARBA00023136"/>
    </source>
</evidence>
<feature type="domain" description="PAC" evidence="20">
    <location>
        <begin position="215"/>
        <end position="269"/>
    </location>
</feature>
<dbReference type="EC" id="2.7.13.3" evidence="3"/>
<dbReference type="PROSITE" id="PS50113">
    <property type="entry name" value="PAC"/>
    <property type="match status" value="1"/>
</dbReference>
<dbReference type="InterPro" id="IPR036097">
    <property type="entry name" value="HisK_dim/P_sf"/>
</dbReference>
<dbReference type="GO" id="GO:0005524">
    <property type="term" value="F:ATP binding"/>
    <property type="evidence" value="ECO:0007669"/>
    <property type="project" value="UniProtKB-KW"/>
</dbReference>
<dbReference type="InterPro" id="IPR001789">
    <property type="entry name" value="Sig_transdc_resp-reg_receiver"/>
</dbReference>
<dbReference type="PANTHER" id="PTHR45339:SF1">
    <property type="entry name" value="HYBRID SIGNAL TRANSDUCTION HISTIDINE KINASE J"/>
    <property type="match status" value="1"/>
</dbReference>
<dbReference type="SUPFAM" id="SSF55874">
    <property type="entry name" value="ATPase domain of HSP90 chaperone/DNA topoisomerase II/histidine kinase"/>
    <property type="match status" value="1"/>
</dbReference>
<dbReference type="SMART" id="SM00388">
    <property type="entry name" value="HisKA"/>
    <property type="match status" value="1"/>
</dbReference>
<dbReference type="CDD" id="cd00156">
    <property type="entry name" value="REC"/>
    <property type="match status" value="1"/>
</dbReference>
<dbReference type="Gene3D" id="1.10.287.130">
    <property type="match status" value="1"/>
</dbReference>
<keyword evidence="9" id="KW-0418">Kinase</keyword>
<protein>
    <recommendedName>
        <fullName evidence="15">Sensory/regulatory protein RpfC</fullName>
        <ecNumber evidence="3">2.7.13.3</ecNumber>
    </recommendedName>
</protein>
<dbReference type="SUPFAM" id="SSF55785">
    <property type="entry name" value="PYP-like sensor domain (PAS domain)"/>
    <property type="match status" value="1"/>
</dbReference>
<sequence>MNSLTSNRPSPEPKVRLLIVDDDEVDRMIIKRSLRTAKVEATVQTAALGAEALEALEQETFDFIFIDFMLPDMNGLELLQIIREKGITTPVQVVTSQGDERIAVEAMKTGASDYLPKTLLTPEGISQSIRSAIRLHRIEQERLQTQEQLATTQKQLDTVISGAPIILWATDQDGIITMSRGNGLSLIGKRDGESVGRSIFEAYENYPPVISCVRRTLKGSQSKCTVNLQGVWLDSLFLPLTNASGEPNGIIGVCYDITERILIEEELKKAKDEALSMAQVKEQFLANMSHEIRTPMNGILGLTEVLSKTPLNEQQKEYLGGIQTSASNLMVIINDLLDFSKIEAGKITFEYIPFDLRKQLKQLLDILDIKARERQNSLKLLFDDAIPQVVEGDPFRLSQILNNLIGNAIKFTEKGFVRLNVEVLAQEGDLFQIEFTVKDTGIGIPEEKLSSIFEKFTQGSNDTSRKFGGTGLGLSIAKELIEAQGGRITVESELGRGSIFRFVLPFKKVDESQEQPALSSPLPGYNPKLLRNARILLVEDNSINQLLVNKILRDQGIHVSIANNGHEAIALLQEHSFHLILMDMQMPEMDGYEAMQYIRGQMPAHKDIPIIALTAHASKGEVGKCLEAGANSFISKPFKADELLNEISALLHFAEFKQPMAAVPAEANGVTVDLTYLKHFANGNTDFMQDILHLFIEQTPGQVQELAIAISAGNWPETRTIAHKIKPSLALVGIQKLEDLNYNIEQSALHLSNLDKLPLLVQQMTTLVNQSIAQLRLELERLQKES</sequence>
<dbReference type="OrthoDB" id="9797097at2"/>
<dbReference type="InterPro" id="IPR000700">
    <property type="entry name" value="PAS-assoc_C"/>
</dbReference>
<keyword evidence="5 17" id="KW-0597">Phosphoprotein</keyword>
<evidence type="ECO:0000313" key="22">
    <source>
        <dbReference type="EMBL" id="RNI28047.1"/>
    </source>
</evidence>